<proteinExistence type="predicted"/>
<dbReference type="Proteomes" id="UP001374599">
    <property type="component" value="Unassembled WGS sequence"/>
</dbReference>
<evidence type="ECO:0000313" key="1">
    <source>
        <dbReference type="EMBL" id="GMQ64905.1"/>
    </source>
</evidence>
<reference evidence="1" key="1">
    <citation type="submission" date="2023-09" db="EMBL/GenBank/DDBJ databases">
        <title>Vallitalea sediminicola and Vallitalea maricola sp. nov., anaerobic bacteria isolated from marine sediment.</title>
        <authorList>
            <person name="Hirano S."/>
            <person name="Maeda A."/>
            <person name="Terahara T."/>
            <person name="Mori K."/>
            <person name="Hamada M."/>
            <person name="Matsumoto R."/>
            <person name="Kobayashi T."/>
        </authorList>
    </citation>
    <scope>NUCLEOTIDE SEQUENCE</scope>
    <source>
        <strain evidence="1">AN17-2</strain>
    </source>
</reference>
<gene>
    <name evidence="1" type="ORF">AN2V17_41450</name>
</gene>
<accession>A0ACB5UPX3</accession>
<protein>
    <submittedName>
        <fullName evidence="1">Uncharacterized protein</fullName>
    </submittedName>
</protein>
<dbReference type="EMBL" id="BTPU01000086">
    <property type="protein sequence ID" value="GMQ64905.1"/>
    <property type="molecule type" value="Genomic_DNA"/>
</dbReference>
<keyword evidence="2" id="KW-1185">Reference proteome</keyword>
<sequence length="368" mass="42596">MKKRAAIYPYNSEFSFIVKHHDLLIDYDIVSLVSPIGFGLNNRDASYCYLGEDIGIKVTTSLFEKDFDDLIVCEYPCDFKEMILPTIETACEKGKNIVLLHRINIDLLDEVKKLCNNNNVNLKLYWGMDIDQNNITIKNSTIYEINVPVIFVSSVIEGTNKFDVQLCLRDHFLKEGYKVAQIGTKHYCELLGFHSFPRFMFNEKMNEIDKILLFNRLCKHIELRENPDLIIIGIPGSTMVYNNMFTNKFGMTAFQVANAVHPDVAVMNITYDNFNKEFLEKVFISTKYKLGFEIDCFNMSNNKFDTARSKQNRRLCYVTVNSNLVDKKISELNKELKIPIYNSLNKSNSHELAKWVNDILAIDSMQII</sequence>
<evidence type="ECO:0000313" key="2">
    <source>
        <dbReference type="Proteomes" id="UP001374599"/>
    </source>
</evidence>
<name>A0ACB5UPX3_9FIRM</name>
<comment type="caution">
    <text evidence="1">The sequence shown here is derived from an EMBL/GenBank/DDBJ whole genome shotgun (WGS) entry which is preliminary data.</text>
</comment>
<organism evidence="1 2">
    <name type="scientific">Vallitalea maricola</name>
    <dbReference type="NCBI Taxonomy" id="3074433"/>
    <lineage>
        <taxon>Bacteria</taxon>
        <taxon>Bacillati</taxon>
        <taxon>Bacillota</taxon>
        <taxon>Clostridia</taxon>
        <taxon>Lachnospirales</taxon>
        <taxon>Vallitaleaceae</taxon>
        <taxon>Vallitalea</taxon>
    </lineage>
</organism>